<dbReference type="EMBL" id="FQXR01000016">
    <property type="protein sequence ID" value="SHI16124.1"/>
    <property type="molecule type" value="Genomic_DNA"/>
</dbReference>
<keyword evidence="2" id="KW-0472">Membrane</keyword>
<dbReference type="Gene3D" id="3.30.1390.10">
    <property type="match status" value="1"/>
</dbReference>
<proteinExistence type="predicted"/>
<accession>A0A1M5YW83</accession>
<evidence type="ECO:0000313" key="4">
    <source>
        <dbReference type="EMBL" id="SHI16124.1"/>
    </source>
</evidence>
<dbReference type="InterPro" id="IPR013823">
    <property type="entry name" value="Ribosomal_bL12_C"/>
</dbReference>
<organism evidence="4 5">
    <name type="scientific">Sporanaerobacter acetigenes DSM 13106</name>
    <dbReference type="NCBI Taxonomy" id="1123281"/>
    <lineage>
        <taxon>Bacteria</taxon>
        <taxon>Bacillati</taxon>
        <taxon>Bacillota</taxon>
        <taxon>Tissierellia</taxon>
        <taxon>Tissierellales</taxon>
        <taxon>Sporanaerobacteraceae</taxon>
        <taxon>Sporanaerobacter</taxon>
    </lineage>
</organism>
<dbReference type="STRING" id="1123281.SAMN02745180_02493"/>
<name>A0A1M5YW83_9FIRM</name>
<keyword evidence="1" id="KW-0175">Coiled coil</keyword>
<keyword evidence="2" id="KW-0812">Transmembrane</keyword>
<evidence type="ECO:0000256" key="1">
    <source>
        <dbReference type="SAM" id="Coils"/>
    </source>
</evidence>
<dbReference type="SUPFAM" id="SSF54736">
    <property type="entry name" value="ClpS-like"/>
    <property type="match status" value="1"/>
</dbReference>
<evidence type="ECO:0000313" key="5">
    <source>
        <dbReference type="Proteomes" id="UP000184389"/>
    </source>
</evidence>
<reference evidence="4 5" key="1">
    <citation type="submission" date="2016-11" db="EMBL/GenBank/DDBJ databases">
        <authorList>
            <person name="Jaros S."/>
            <person name="Januszkiewicz K."/>
            <person name="Wedrychowicz H."/>
        </authorList>
    </citation>
    <scope>NUCLEOTIDE SEQUENCE [LARGE SCALE GENOMIC DNA]</scope>
    <source>
        <strain evidence="4 5">DSM 13106</strain>
    </source>
</reference>
<evidence type="ECO:0000259" key="3">
    <source>
        <dbReference type="Pfam" id="PF00542"/>
    </source>
</evidence>
<dbReference type="Proteomes" id="UP000184389">
    <property type="component" value="Unassembled WGS sequence"/>
</dbReference>
<dbReference type="GO" id="GO:0005840">
    <property type="term" value="C:ribosome"/>
    <property type="evidence" value="ECO:0007669"/>
    <property type="project" value="UniProtKB-KW"/>
</dbReference>
<keyword evidence="2" id="KW-1133">Transmembrane helix</keyword>
<evidence type="ECO:0000256" key="2">
    <source>
        <dbReference type="SAM" id="Phobius"/>
    </source>
</evidence>
<dbReference type="RefSeq" id="WP_072745121.1">
    <property type="nucleotide sequence ID" value="NZ_FQXR01000016.1"/>
</dbReference>
<dbReference type="GO" id="GO:0006412">
    <property type="term" value="P:translation"/>
    <property type="evidence" value="ECO:0007669"/>
    <property type="project" value="InterPro"/>
</dbReference>
<feature type="transmembrane region" description="Helical" evidence="2">
    <location>
        <begin position="6"/>
        <end position="23"/>
    </location>
</feature>
<sequence>MENILYMGLIILFIILSSSINALESNQKRIESKLDRIMEHLGLPEPSREYISDELKSELSELVMENKKVEAIKRLREATGMGLKEAKDYVDSL</sequence>
<dbReference type="Pfam" id="PF00542">
    <property type="entry name" value="Ribosomal_L12"/>
    <property type="match status" value="1"/>
</dbReference>
<dbReference type="GO" id="GO:0003735">
    <property type="term" value="F:structural constituent of ribosome"/>
    <property type="evidence" value="ECO:0007669"/>
    <property type="project" value="InterPro"/>
</dbReference>
<feature type="coiled-coil region" evidence="1">
    <location>
        <begin position="20"/>
        <end position="72"/>
    </location>
</feature>
<keyword evidence="4" id="KW-0689">Ribosomal protein</keyword>
<dbReference type="AlphaFoldDB" id="A0A1M5YW83"/>
<feature type="domain" description="Large ribosomal subunit protein bL12 C-terminal" evidence="3">
    <location>
        <begin position="65"/>
        <end position="92"/>
    </location>
</feature>
<protein>
    <submittedName>
        <fullName evidence="4">Ribosomal protein L7/L12 C-terminal domain-containing protein</fullName>
    </submittedName>
</protein>
<dbReference type="OrthoDB" id="2157431at2"/>
<keyword evidence="4" id="KW-0687">Ribonucleoprotein</keyword>
<gene>
    <name evidence="4" type="ORF">SAMN02745180_02493</name>
</gene>
<keyword evidence="5" id="KW-1185">Reference proteome</keyword>
<dbReference type="InterPro" id="IPR014719">
    <property type="entry name" value="Ribosomal_bL12_C/ClpS-like"/>
</dbReference>